<keyword evidence="11" id="KW-1185">Reference proteome</keyword>
<dbReference type="InterPro" id="IPR024943">
    <property type="entry name" value="Enhancer_polycomb"/>
</dbReference>
<comment type="caution">
    <text evidence="10">The sequence shown here is derived from an EMBL/GenBank/DDBJ whole genome shotgun (WGS) entry which is preliminary data.</text>
</comment>
<sequence>MVTTSRLAAGLSGLRNRNTRVTNKTLLRVVKGNIEADNILLDDEDDEKNRVLASHGVEEEDAHEHHLQAALFASSQRLSAAQTKVDTTAFIPTPDATGVIKNYDELYPPKRYKDPLTHIRSSESLDEACVGGLSGSFSYFLDERDLEWLTKHNCAARGEGTSANGTALNGAEHSPRTSNRVVPPRSSKSKGKEPDVSSSLVNHRPMPIDEDQFELIMGLFEKWTDEHISPYLHLAPDPEHFPSFDEYVDLLSKPLSSAVFANFEIPSHVPPPDKLTDMARCVYSWWRERRIERKGQRIVPQLHILVIDAQEKEDKTGGSPYTCFRKREVKPMRRTRTNNVTHTDKLARLREELHRGLELSRMVLMREKFKYDGVKNSIAVWQKRELFSDLMKQLNTLAPGSVPPTDEHLLHDRDRKRKRIEQTIPARIVLPNRQPHTLSRDSTDLYSALSLTTDNNVAFEEGQKWPTARTLGIQRDVERTLAKIRKEDAFWEDLLDFPHLSSPAATEKYLKPFPSIDTATIGYRGDTLPHGGRSMRLRTGRGGRLHIDRRFHVSRPRLLQRERATHPLRREEITAMQEHMERWNSRSWRPLEADFKLRRVVQELGEVYLTHASIYNSQSAELMDVDDQEQSGVILDSDRNAHPFDKLSSFRRTSQADGLRPMPGRNISEMAVRGMVDKIQRVEAWRGLTAEQSTPGGALALFTDGGGDQVDHITKGTQQDDPDVWPLGDPSENLIEHAWRIDDRWRYDEDVCLEESDDRFIMDDFQAKYLRTSITLLDSTDHDLLKIDPHLLPAIPAKPSRYLDHQLRQSGLSQFSSIPSRSQIPLRIPSQTLISQNSLTPRPDTTPIKTPSQMNGRLINGIADHQQQQQQQQQQTSPSQNGPIPSSGARLPPDSGPVARISALVRQKQTPNGIVSLQPSTSEMPTSSQTSTSVNGSALYPTTNGVSVMKSNEPIVTPQVPSQQLAGRPITVGNNENSPERNIGVPLGVGNLQLKLPPQQNGTIGASGVPIPGRTTPGFHNHNPSPMYWPPGAVDLTNSFY</sequence>
<dbReference type="EMBL" id="BPWL01000008">
    <property type="protein sequence ID" value="GJJ13337.1"/>
    <property type="molecule type" value="Genomic_DNA"/>
</dbReference>
<dbReference type="Pfam" id="PF10513">
    <property type="entry name" value="EPL1"/>
    <property type="match status" value="1"/>
</dbReference>
<reference evidence="10" key="1">
    <citation type="submission" date="2021-10" db="EMBL/GenBank/DDBJ databases">
        <title>De novo Genome Assembly of Clathrus columnatus (Basidiomycota, Fungi) Using Illumina and Nanopore Sequence Data.</title>
        <authorList>
            <person name="Ogiso-Tanaka E."/>
            <person name="Itagaki H."/>
            <person name="Hosoya T."/>
            <person name="Hosaka K."/>
        </authorList>
    </citation>
    <scope>NUCLEOTIDE SEQUENCE</scope>
    <source>
        <strain evidence="10">MO-923</strain>
    </source>
</reference>
<dbReference type="GO" id="GO:0005634">
    <property type="term" value="C:nucleus"/>
    <property type="evidence" value="ECO:0007669"/>
    <property type="project" value="UniProtKB-SubCell"/>
</dbReference>
<comment type="similarity">
    <text evidence="2 7">Belongs to the enhancer of polycomb family.</text>
</comment>
<organism evidence="10 11">
    <name type="scientific">Clathrus columnatus</name>
    <dbReference type="NCBI Taxonomy" id="1419009"/>
    <lineage>
        <taxon>Eukaryota</taxon>
        <taxon>Fungi</taxon>
        <taxon>Dikarya</taxon>
        <taxon>Basidiomycota</taxon>
        <taxon>Agaricomycotina</taxon>
        <taxon>Agaricomycetes</taxon>
        <taxon>Phallomycetidae</taxon>
        <taxon>Phallales</taxon>
        <taxon>Clathraceae</taxon>
        <taxon>Clathrus</taxon>
    </lineage>
</organism>
<evidence type="ECO:0000256" key="7">
    <source>
        <dbReference type="RuleBase" id="RU361124"/>
    </source>
</evidence>
<gene>
    <name evidence="10" type="ORF">Clacol_007589</name>
</gene>
<proteinExistence type="inferred from homology"/>
<feature type="compositionally biased region" description="Polar residues" evidence="8">
    <location>
        <begin position="907"/>
        <end position="939"/>
    </location>
</feature>
<evidence type="ECO:0000256" key="6">
    <source>
        <dbReference type="ARBA" id="ARBA00025513"/>
    </source>
</evidence>
<feature type="region of interest" description="Disordered" evidence="8">
    <location>
        <begin position="159"/>
        <end position="204"/>
    </location>
</feature>
<evidence type="ECO:0000256" key="2">
    <source>
        <dbReference type="ARBA" id="ARBA00008035"/>
    </source>
</evidence>
<feature type="domain" description="Enhancer of polycomb-like N-terminal" evidence="9">
    <location>
        <begin position="17"/>
        <end position="222"/>
    </location>
</feature>
<name>A0AAV5AFC3_9AGAM</name>
<protein>
    <recommendedName>
        <fullName evidence="7">Enhancer of polycomb-like protein</fullName>
    </recommendedName>
</protein>
<dbReference type="GO" id="GO:0035267">
    <property type="term" value="C:NuA4 histone acetyltransferase complex"/>
    <property type="evidence" value="ECO:0007669"/>
    <property type="project" value="InterPro"/>
</dbReference>
<dbReference type="InterPro" id="IPR019542">
    <property type="entry name" value="Enhancer_polycomb-like_N"/>
</dbReference>
<keyword evidence="4 7" id="KW-0804">Transcription</keyword>
<evidence type="ECO:0000256" key="4">
    <source>
        <dbReference type="ARBA" id="ARBA00023163"/>
    </source>
</evidence>
<dbReference type="Proteomes" id="UP001050691">
    <property type="component" value="Unassembled WGS sequence"/>
</dbReference>
<dbReference type="GO" id="GO:0006357">
    <property type="term" value="P:regulation of transcription by RNA polymerase II"/>
    <property type="evidence" value="ECO:0007669"/>
    <property type="project" value="InterPro"/>
</dbReference>
<keyword evidence="5 7" id="KW-0539">Nucleus</keyword>
<feature type="region of interest" description="Disordered" evidence="8">
    <location>
        <begin position="827"/>
        <end position="939"/>
    </location>
</feature>
<accession>A0AAV5AFC3</accession>
<comment type="function">
    <text evidence="6">Component of the NuA4 histone acetyltransferase complex which is involved in transcriptional activation of selected genes principally by acetylation of nucleosomal histone H4 and H2A. The NuA4 complex is also involved in DNA repair. Involved in gene silencing by neighboring heterochromatin, blockage of the silencing spreading along the chromosome, and required for cell cycle progression through G2/M.</text>
</comment>
<evidence type="ECO:0000256" key="3">
    <source>
        <dbReference type="ARBA" id="ARBA00023015"/>
    </source>
</evidence>
<comment type="subcellular location">
    <subcellularLocation>
        <location evidence="1 7">Nucleus</location>
    </subcellularLocation>
</comment>
<feature type="compositionally biased region" description="Polar residues" evidence="8">
    <location>
        <begin position="827"/>
        <end position="840"/>
    </location>
</feature>
<evidence type="ECO:0000256" key="1">
    <source>
        <dbReference type="ARBA" id="ARBA00004123"/>
    </source>
</evidence>
<dbReference type="AlphaFoldDB" id="A0AAV5AFC3"/>
<keyword evidence="3 7" id="KW-0805">Transcription regulation</keyword>
<evidence type="ECO:0000256" key="8">
    <source>
        <dbReference type="SAM" id="MobiDB-lite"/>
    </source>
</evidence>
<feature type="compositionally biased region" description="Low complexity" evidence="8">
    <location>
        <begin position="866"/>
        <end position="875"/>
    </location>
</feature>
<evidence type="ECO:0000313" key="10">
    <source>
        <dbReference type="EMBL" id="GJJ13337.1"/>
    </source>
</evidence>
<evidence type="ECO:0000313" key="11">
    <source>
        <dbReference type="Proteomes" id="UP001050691"/>
    </source>
</evidence>
<dbReference type="PANTHER" id="PTHR14898">
    <property type="entry name" value="ENHANCER OF POLYCOMB"/>
    <property type="match status" value="1"/>
</dbReference>
<evidence type="ECO:0000256" key="5">
    <source>
        <dbReference type="ARBA" id="ARBA00023242"/>
    </source>
</evidence>
<evidence type="ECO:0000259" key="9">
    <source>
        <dbReference type="Pfam" id="PF10513"/>
    </source>
</evidence>